<evidence type="ECO:0000313" key="4">
    <source>
        <dbReference type="Proteomes" id="UP000318582"/>
    </source>
</evidence>
<comment type="caution">
    <text evidence="3">The sequence shown here is derived from an EMBL/GenBank/DDBJ whole genome shotgun (WGS) entry which is preliminary data.</text>
</comment>
<organism evidence="3 4">
    <name type="scientific">Powellomyces hirtus</name>
    <dbReference type="NCBI Taxonomy" id="109895"/>
    <lineage>
        <taxon>Eukaryota</taxon>
        <taxon>Fungi</taxon>
        <taxon>Fungi incertae sedis</taxon>
        <taxon>Chytridiomycota</taxon>
        <taxon>Chytridiomycota incertae sedis</taxon>
        <taxon>Chytridiomycetes</taxon>
        <taxon>Spizellomycetales</taxon>
        <taxon>Powellomycetaceae</taxon>
        <taxon>Powellomyces</taxon>
    </lineage>
</organism>
<dbReference type="GO" id="GO:0016151">
    <property type="term" value="F:nickel cation binding"/>
    <property type="evidence" value="ECO:0007669"/>
    <property type="project" value="InterPro"/>
</dbReference>
<sequence>MLTQPSPAGTGRITCTFRNSRTHLTELSSTYPLRLLSPRSHSHSAAVYMLTYGGGILSGDQTRTTIAVGEHCTLTLLTQGSTKVFPKRKGVDKAAGQIVEAVLEQGGLLAVLPDPTTLFAGATYVQKQVFKCAVGASLCLLDWYTAGRASRGEKWAFDSYETRNEVWFADRCVVRDAWLLQHDEHDAPRPPGKVKTYAARMGIYECFANVILVGPRMGASTARIQAAFDSIVITSSGSGTSSSTTTTSSSSAASVLPKDLIWSASPIPDCPDGIVVRAAALDTAGMRAFLADVLFRDLEGEIGERWFARV</sequence>
<accession>A0A507DQ86</accession>
<dbReference type="InterPro" id="IPR002669">
    <property type="entry name" value="UreD"/>
</dbReference>
<dbReference type="STRING" id="109895.A0A507DQ86"/>
<dbReference type="AlphaFoldDB" id="A0A507DQ86"/>
<keyword evidence="4" id="KW-1185">Reference proteome</keyword>
<gene>
    <name evidence="3" type="ORF">PhCBS80983_g06142</name>
</gene>
<proteinExistence type="inferred from homology"/>
<dbReference type="HAMAP" id="MF_01384">
    <property type="entry name" value="UreD"/>
    <property type="match status" value="1"/>
</dbReference>
<protein>
    <recommendedName>
        <fullName evidence="5">Urease accessory protein UreD</fullName>
    </recommendedName>
</protein>
<dbReference type="Proteomes" id="UP000318582">
    <property type="component" value="Unassembled WGS sequence"/>
</dbReference>
<reference evidence="3 4" key="1">
    <citation type="journal article" date="2019" name="Sci. Rep.">
        <title>Comparative genomics of chytrid fungi reveal insights into the obligate biotrophic and pathogenic lifestyle of Synchytrium endobioticum.</title>
        <authorList>
            <person name="van de Vossenberg B.T.L.H."/>
            <person name="Warris S."/>
            <person name="Nguyen H.D.T."/>
            <person name="van Gent-Pelzer M.P.E."/>
            <person name="Joly D.L."/>
            <person name="van de Geest H.C."/>
            <person name="Bonants P.J.M."/>
            <person name="Smith D.S."/>
            <person name="Levesque C.A."/>
            <person name="van der Lee T.A.J."/>
        </authorList>
    </citation>
    <scope>NUCLEOTIDE SEQUENCE [LARGE SCALE GENOMIC DNA]</scope>
    <source>
        <strain evidence="3 4">CBS 809.83</strain>
    </source>
</reference>
<evidence type="ECO:0000256" key="2">
    <source>
        <dbReference type="ARBA" id="ARBA00023186"/>
    </source>
</evidence>
<dbReference type="PANTHER" id="PTHR33643:SF1">
    <property type="entry name" value="UREASE ACCESSORY PROTEIN D"/>
    <property type="match status" value="1"/>
</dbReference>
<dbReference type="Pfam" id="PF01774">
    <property type="entry name" value="UreD"/>
    <property type="match status" value="1"/>
</dbReference>
<name>A0A507DQ86_9FUNG</name>
<keyword evidence="2" id="KW-0143">Chaperone</keyword>
<evidence type="ECO:0000256" key="1">
    <source>
        <dbReference type="ARBA" id="ARBA00007177"/>
    </source>
</evidence>
<evidence type="ECO:0008006" key="5">
    <source>
        <dbReference type="Google" id="ProtNLM"/>
    </source>
</evidence>
<comment type="similarity">
    <text evidence="1">Belongs to the UreD family.</text>
</comment>
<evidence type="ECO:0000313" key="3">
    <source>
        <dbReference type="EMBL" id="TPX53834.1"/>
    </source>
</evidence>
<dbReference type="PANTHER" id="PTHR33643">
    <property type="entry name" value="UREASE ACCESSORY PROTEIN D"/>
    <property type="match status" value="1"/>
</dbReference>
<dbReference type="EMBL" id="QEAQ01000187">
    <property type="protein sequence ID" value="TPX53834.1"/>
    <property type="molecule type" value="Genomic_DNA"/>
</dbReference>